<feature type="transmembrane region" description="Helical" evidence="1">
    <location>
        <begin position="53"/>
        <end position="72"/>
    </location>
</feature>
<feature type="transmembrane region" description="Helical" evidence="1">
    <location>
        <begin position="78"/>
        <end position="97"/>
    </location>
</feature>
<dbReference type="AlphaFoldDB" id="A0A937A9X0"/>
<evidence type="ECO:0000259" key="2">
    <source>
        <dbReference type="Pfam" id="PF18160"/>
    </source>
</evidence>
<dbReference type="EMBL" id="JAERQG010000004">
    <property type="protein sequence ID" value="MBL0766522.1"/>
    <property type="molecule type" value="Genomic_DNA"/>
</dbReference>
<proteinExistence type="predicted"/>
<reference evidence="3" key="1">
    <citation type="submission" date="2021-01" db="EMBL/GenBank/DDBJ databases">
        <title>Marivirga sp. nov., isolated from intertidal surface sediments.</title>
        <authorList>
            <person name="Zhang M."/>
        </authorList>
    </citation>
    <scope>NUCLEOTIDE SEQUENCE</scope>
    <source>
        <strain evidence="3">SM1354</strain>
    </source>
</reference>
<name>A0A937A9X0_9BACT</name>
<dbReference type="Pfam" id="PF18160">
    <property type="entry name" value="SLATT_5"/>
    <property type="match status" value="1"/>
</dbReference>
<organism evidence="3 4">
    <name type="scientific">Marivirga atlantica</name>
    <dbReference type="NCBI Taxonomy" id="1548457"/>
    <lineage>
        <taxon>Bacteria</taxon>
        <taxon>Pseudomonadati</taxon>
        <taxon>Bacteroidota</taxon>
        <taxon>Cytophagia</taxon>
        <taxon>Cytophagales</taxon>
        <taxon>Marivirgaceae</taxon>
        <taxon>Marivirga</taxon>
    </lineage>
</organism>
<dbReference type="NCBIfam" id="NF033631">
    <property type="entry name" value="SLATT_5"/>
    <property type="match status" value="1"/>
</dbReference>
<gene>
    <name evidence="3" type="ORF">JKP34_14740</name>
</gene>
<comment type="caution">
    <text evidence="3">The sequence shown here is derived from an EMBL/GenBank/DDBJ whole genome shotgun (WGS) entry which is preliminary data.</text>
</comment>
<dbReference type="RefSeq" id="WP_201923175.1">
    <property type="nucleotide sequence ID" value="NZ_JAERQG010000004.1"/>
</dbReference>
<protein>
    <submittedName>
        <fullName evidence="3">SLATT domain-containing protein</fullName>
    </submittedName>
</protein>
<dbReference type="InterPro" id="IPR041115">
    <property type="entry name" value="SLATT_5"/>
</dbReference>
<evidence type="ECO:0000313" key="3">
    <source>
        <dbReference type="EMBL" id="MBL0766522.1"/>
    </source>
</evidence>
<keyword evidence="4" id="KW-1185">Reference proteome</keyword>
<evidence type="ECO:0000256" key="1">
    <source>
        <dbReference type="SAM" id="Phobius"/>
    </source>
</evidence>
<evidence type="ECO:0000313" key="4">
    <source>
        <dbReference type="Proteomes" id="UP000642920"/>
    </source>
</evidence>
<accession>A0A937A9X0</accession>
<dbReference type="Proteomes" id="UP000642920">
    <property type="component" value="Unassembled WGS sequence"/>
</dbReference>
<feature type="transmembrane region" description="Helical" evidence="1">
    <location>
        <begin position="198"/>
        <end position="216"/>
    </location>
</feature>
<keyword evidence="1" id="KW-1133">Transmembrane helix</keyword>
<feature type="domain" description="SMODS and SLOG-associating 2TM effector" evidence="2">
    <location>
        <begin position="19"/>
        <end position="212"/>
    </location>
</feature>
<sequence length="220" mass="25412">MEESTEIKKFPTYKDHLNKTFLEELNYKLWSTKGTRFKASKRLLTQNDLSNKAIAFLSAYLIILGLLSVYRVTGGTEISSNLIAFGSTTLSILLLAFSQMEAAQDFKIKAMNFQDCALKVSAIYDKLRIEKTLVKPDEGQKVTICKELSKQYQDILENYPNHEHIDYKIFRSEHAEYFELSKWAVFKTKARYYLQVKLLYHSLIVIPPTVMIISIIKTST</sequence>
<keyword evidence="1" id="KW-0472">Membrane</keyword>
<keyword evidence="1" id="KW-0812">Transmembrane</keyword>